<comment type="caution">
    <text evidence="1">The sequence shown here is derived from an EMBL/GenBank/DDBJ whole genome shotgun (WGS) entry which is preliminary data.</text>
</comment>
<dbReference type="EMBL" id="JAUHLI010000035">
    <property type="protein sequence ID" value="MEE2003387.1"/>
    <property type="molecule type" value="Genomic_DNA"/>
</dbReference>
<evidence type="ECO:0000313" key="2">
    <source>
        <dbReference type="Proteomes" id="UP001336314"/>
    </source>
</evidence>
<proteinExistence type="predicted"/>
<gene>
    <name evidence="1" type="ORF">QWY20_18230</name>
</gene>
<sequence length="713" mass="81761">MKPEQVAEQTEIRSNIFRRTYLKYEFKGRSHMRKELKADLETNNSERTRPAFHRIGFNKSSIYLTKAAFYDARGWDHGRNSNGSYYLFSWSDWRAKGLLGFELGDESPALGKAILIGDYTPENDDIRDVKYSTNDGKAYFKSALAELSGNKLEDDTPIKIDVENFMKMKEIIPTGAQGKAIYGEGDYIIDGPAGTGKSTTVLQKIKLLELHEKVKPSLIKVVVKNSRVVPQFKALLKSINIDDISILPVKDFIEETYLTSPGLSVSSLTNLNDLAQIASKAFLSVFDIRSIFSISYIPDSHHWNELYELTKHEGNFVVLAEGFLKKAKEIRERKVKNDKTVSEKYTELKISIEQLKQRLTLTVVEKNKKSLFRKLGQKVLFSSSKSNDQLSLNDEANIRHHVDVFRGKKQKVIDDLKFRLGEELHIAEKTLVEQLDTLKVAYVKVLCESQKDEQFKEVLNLYFNKIFFNEYRFHTIIIDEAQDVSASYIELIRLCAENTILAGDESQNENPEGVGSWSKLAIQESFFKDKKLKVFQLRHNFRQTYELGNVSYNYRQLLLGRNLEDIKADYFDDQIGFVKPRLKIISQDEEFIELVTEQVQYINKSFSNSFPLVIFYENDSSLDRMQKLLLDQSLSYCNEDSIKSNSDILLVNIWEIAGREFPVVLAPLTATTSPSTIYIMLSRAKFGLTFFTGVGKKIDDHIVTLCQKGLIDK</sequence>
<accession>A0ABU7JA64</accession>
<dbReference type="RefSeq" id="WP_330130407.1">
    <property type="nucleotide sequence ID" value="NZ_JAUHLI010000035.1"/>
</dbReference>
<protein>
    <submittedName>
        <fullName evidence="1">AAA family ATPase</fullName>
    </submittedName>
</protein>
<dbReference type="InterPro" id="IPR027417">
    <property type="entry name" value="P-loop_NTPase"/>
</dbReference>
<name>A0ABU7JA64_9GAMM</name>
<organism evidence="1 2">
    <name type="scientific">Alkalimonas cellulosilytica</name>
    <dbReference type="NCBI Taxonomy" id="3058395"/>
    <lineage>
        <taxon>Bacteria</taxon>
        <taxon>Pseudomonadati</taxon>
        <taxon>Pseudomonadota</taxon>
        <taxon>Gammaproteobacteria</taxon>
        <taxon>Alkalimonas</taxon>
    </lineage>
</organism>
<dbReference type="Proteomes" id="UP001336314">
    <property type="component" value="Unassembled WGS sequence"/>
</dbReference>
<reference evidence="1 2" key="1">
    <citation type="submission" date="2023-07" db="EMBL/GenBank/DDBJ databases">
        <title>Alkalimonas sp., MEB108 novel, alkaliphilic bacterium isolated from Lonar Lake, India.</title>
        <authorList>
            <person name="Joshi A."/>
            <person name="Thite S."/>
        </authorList>
    </citation>
    <scope>NUCLEOTIDE SEQUENCE [LARGE SCALE GENOMIC DNA]</scope>
    <source>
        <strain evidence="1 2">MEB108</strain>
    </source>
</reference>
<keyword evidence="2" id="KW-1185">Reference proteome</keyword>
<evidence type="ECO:0000313" key="1">
    <source>
        <dbReference type="EMBL" id="MEE2003387.1"/>
    </source>
</evidence>
<dbReference type="Gene3D" id="3.40.50.300">
    <property type="entry name" value="P-loop containing nucleotide triphosphate hydrolases"/>
    <property type="match status" value="1"/>
</dbReference>
<dbReference type="SUPFAM" id="SSF52540">
    <property type="entry name" value="P-loop containing nucleoside triphosphate hydrolases"/>
    <property type="match status" value="1"/>
</dbReference>